<keyword evidence="1" id="KW-0812">Transmembrane</keyword>
<evidence type="ECO:0000313" key="3">
    <source>
        <dbReference type="Proteomes" id="UP000319671"/>
    </source>
</evidence>
<reference evidence="2 3" key="1">
    <citation type="submission" date="2019-06" db="EMBL/GenBank/DDBJ databases">
        <title>Sorghum-associated microbial communities from plants grown in Nebraska, USA.</title>
        <authorList>
            <person name="Schachtman D."/>
        </authorList>
    </citation>
    <scope>NUCLEOTIDE SEQUENCE [LARGE SCALE GENOMIC DNA]</scope>
    <source>
        <strain evidence="2 3">2482</strain>
    </source>
</reference>
<feature type="transmembrane region" description="Helical" evidence="1">
    <location>
        <begin position="14"/>
        <end position="33"/>
    </location>
</feature>
<proteinExistence type="predicted"/>
<gene>
    <name evidence="2" type="ORF">FB550_13114</name>
</gene>
<evidence type="ECO:0000313" key="2">
    <source>
        <dbReference type="EMBL" id="TWD87938.1"/>
    </source>
</evidence>
<name>A0A561CA84_9BACI</name>
<keyword evidence="1" id="KW-0472">Membrane</keyword>
<sequence>MCRTTLLCILMKDYVLFITSVFFTCSFFERVFFDQKRSLLTIVKQKKVYERSKLLLYFYEQIYRCNSLAVKAIEDDGICRKLFEIKMIDKMGRGF</sequence>
<keyword evidence="1" id="KW-1133">Transmembrane helix</keyword>
<dbReference type="EMBL" id="VIVN01000031">
    <property type="protein sequence ID" value="TWD87938.1"/>
    <property type="molecule type" value="Genomic_DNA"/>
</dbReference>
<comment type="caution">
    <text evidence="2">The sequence shown here is derived from an EMBL/GenBank/DDBJ whole genome shotgun (WGS) entry which is preliminary data.</text>
</comment>
<dbReference type="AlphaFoldDB" id="A0A561CA84"/>
<evidence type="ECO:0000256" key="1">
    <source>
        <dbReference type="SAM" id="Phobius"/>
    </source>
</evidence>
<protein>
    <submittedName>
        <fullName evidence="2">Uncharacterized protein</fullName>
    </submittedName>
</protein>
<accession>A0A561CA84</accession>
<organism evidence="2 3">
    <name type="scientific">Neobacillus bataviensis</name>
    <dbReference type="NCBI Taxonomy" id="220685"/>
    <lineage>
        <taxon>Bacteria</taxon>
        <taxon>Bacillati</taxon>
        <taxon>Bacillota</taxon>
        <taxon>Bacilli</taxon>
        <taxon>Bacillales</taxon>
        <taxon>Bacillaceae</taxon>
        <taxon>Neobacillus</taxon>
    </lineage>
</organism>
<keyword evidence="3" id="KW-1185">Reference proteome</keyword>
<dbReference type="Proteomes" id="UP000319671">
    <property type="component" value="Unassembled WGS sequence"/>
</dbReference>